<name>L0KVV2_MESAW</name>
<sequence>MSLPESPIYCFLRDQLDDYEGLRTVFKRQSQRAAFSLVYGAQVFCELGRAPSPLSLSISLTMPMKLFRKRSM</sequence>
<gene>
    <name evidence="1" type="ordered locus">Mesau_05982</name>
</gene>
<dbReference type="AlphaFoldDB" id="L0KVV2"/>
<protein>
    <submittedName>
        <fullName evidence="1">Uncharacterized protein</fullName>
    </submittedName>
</protein>
<reference evidence="2" key="1">
    <citation type="submission" date="2012-02" db="EMBL/GenBank/DDBJ databases">
        <title>Complete sequence of Mesorhizobium australicum WSM2073.</title>
        <authorList>
            <person name="Lucas S."/>
            <person name="Han J."/>
            <person name="Lapidus A."/>
            <person name="Cheng J.-F."/>
            <person name="Goodwin L."/>
            <person name="Pitluck S."/>
            <person name="Peters L."/>
            <person name="Gu W."/>
            <person name="Detter J.C."/>
            <person name="Han C."/>
            <person name="Tapia R."/>
            <person name="Land M."/>
            <person name="Hauser L."/>
            <person name="Kyrpides N."/>
            <person name="Ivanova N."/>
            <person name="Pagani I."/>
            <person name="Reeve W.G."/>
            <person name="Howieson J.G."/>
            <person name="Tiwari R.P."/>
            <person name="O'Hara G.W."/>
            <person name="Atkins C.A."/>
            <person name="Ronson C.W."/>
            <person name="Nandasena K.G."/>
            <person name="Woyke T."/>
        </authorList>
    </citation>
    <scope>NUCLEOTIDE SEQUENCE [LARGE SCALE GENOMIC DNA]</scope>
    <source>
        <strain evidence="2">LMG 24608 / HAMBI 3006 / WSM2073</strain>
    </source>
</reference>
<dbReference type="EMBL" id="CP003358">
    <property type="protein sequence ID" value="AGB48203.1"/>
    <property type="molecule type" value="Genomic_DNA"/>
</dbReference>
<evidence type="ECO:0000313" key="2">
    <source>
        <dbReference type="Proteomes" id="UP000010998"/>
    </source>
</evidence>
<keyword evidence="2" id="KW-1185">Reference proteome</keyword>
<evidence type="ECO:0000313" key="1">
    <source>
        <dbReference type="EMBL" id="AGB48203.1"/>
    </source>
</evidence>
<dbReference type="Proteomes" id="UP000010998">
    <property type="component" value="Chromosome"/>
</dbReference>
<organism evidence="1 2">
    <name type="scientific">Mesorhizobium australicum (strain HAMBI 3006 / LMG 24608 / WSM2073)</name>
    <dbReference type="NCBI Taxonomy" id="754035"/>
    <lineage>
        <taxon>Bacteria</taxon>
        <taxon>Pseudomonadati</taxon>
        <taxon>Pseudomonadota</taxon>
        <taxon>Alphaproteobacteria</taxon>
        <taxon>Hyphomicrobiales</taxon>
        <taxon>Phyllobacteriaceae</taxon>
        <taxon>Mesorhizobium</taxon>
    </lineage>
</organism>
<dbReference type="KEGG" id="mam:Mesau_05982"/>
<accession>L0KVV2</accession>
<proteinExistence type="predicted"/>
<dbReference type="HOGENOM" id="CLU_2717681_0_0_5"/>